<dbReference type="EMBL" id="BSOS01000067">
    <property type="protein sequence ID" value="GLR67809.1"/>
    <property type="molecule type" value="Genomic_DNA"/>
</dbReference>
<organism evidence="1 2">
    <name type="scientific">Acidocella aquatica</name>
    <dbReference type="NCBI Taxonomy" id="1922313"/>
    <lineage>
        <taxon>Bacteria</taxon>
        <taxon>Pseudomonadati</taxon>
        <taxon>Pseudomonadota</taxon>
        <taxon>Alphaproteobacteria</taxon>
        <taxon>Acetobacterales</taxon>
        <taxon>Acidocellaceae</taxon>
        <taxon>Acidocella</taxon>
    </lineage>
</organism>
<dbReference type="RefSeq" id="WP_284258566.1">
    <property type="nucleotide sequence ID" value="NZ_BSOS01000067.1"/>
</dbReference>
<protein>
    <submittedName>
        <fullName evidence="1">Uncharacterized protein</fullName>
    </submittedName>
</protein>
<evidence type="ECO:0000313" key="1">
    <source>
        <dbReference type="EMBL" id="GLR67809.1"/>
    </source>
</evidence>
<name>A0ABQ6A5T1_9PROT</name>
<accession>A0ABQ6A5T1</accession>
<dbReference type="Proteomes" id="UP001156641">
    <property type="component" value="Unassembled WGS sequence"/>
</dbReference>
<keyword evidence="2" id="KW-1185">Reference proteome</keyword>
<comment type="caution">
    <text evidence="1">The sequence shown here is derived from an EMBL/GenBank/DDBJ whole genome shotgun (WGS) entry which is preliminary data.</text>
</comment>
<reference evidence="2" key="1">
    <citation type="journal article" date="2019" name="Int. J. Syst. Evol. Microbiol.">
        <title>The Global Catalogue of Microorganisms (GCM) 10K type strain sequencing project: providing services to taxonomists for standard genome sequencing and annotation.</title>
        <authorList>
            <consortium name="The Broad Institute Genomics Platform"/>
            <consortium name="The Broad Institute Genome Sequencing Center for Infectious Disease"/>
            <person name="Wu L."/>
            <person name="Ma J."/>
        </authorList>
    </citation>
    <scope>NUCLEOTIDE SEQUENCE [LARGE SCALE GENOMIC DNA]</scope>
    <source>
        <strain evidence="2">NBRC 112502</strain>
    </source>
</reference>
<sequence length="205" mass="22843">MGKAIRQKTKRPAKTKTAVQILDDMRDRRHDPDKALALIKAAHAAGGRPVDHDHAGAVRNGFVEVLHPNEVLMQRNGKTGYRTKGVVKGPLRALSFLERRLIEKEQDFLKQISKFTKLDNALTHFAATQGQASARAARLRRQRADELSAVIIGLYENCRLPPHLRAGFVTRKLAAAGRDISERRVRQIISAKITAQFQKSGNDGE</sequence>
<gene>
    <name evidence="1" type="ORF">GCM10010909_24900</name>
</gene>
<proteinExistence type="predicted"/>
<evidence type="ECO:0000313" key="2">
    <source>
        <dbReference type="Proteomes" id="UP001156641"/>
    </source>
</evidence>